<dbReference type="PANTHER" id="PTHR31776">
    <property type="entry name" value="ALPHA-L-ARABINOFURANOSIDASE 1"/>
    <property type="match status" value="1"/>
</dbReference>
<evidence type="ECO:0000256" key="8">
    <source>
        <dbReference type="SAM" id="SignalP"/>
    </source>
</evidence>
<keyword evidence="11" id="KW-1185">Reference proteome</keyword>
<dbReference type="GO" id="GO:0046556">
    <property type="term" value="F:alpha-L-arabinofuranosidase activity"/>
    <property type="evidence" value="ECO:0007669"/>
    <property type="project" value="UniProtKB-EC"/>
</dbReference>
<keyword evidence="6 10" id="KW-0378">Hydrolase</keyword>
<evidence type="ECO:0000313" key="11">
    <source>
        <dbReference type="Proteomes" id="UP000799324"/>
    </source>
</evidence>
<dbReference type="Pfam" id="PF06964">
    <property type="entry name" value="Alpha-L-AF_C"/>
    <property type="match status" value="1"/>
</dbReference>
<name>A0A6A6SJS9_9PLEO</name>
<organism evidence="10 11">
    <name type="scientific">Lophiostoma macrostomum CBS 122681</name>
    <dbReference type="NCBI Taxonomy" id="1314788"/>
    <lineage>
        <taxon>Eukaryota</taxon>
        <taxon>Fungi</taxon>
        <taxon>Dikarya</taxon>
        <taxon>Ascomycota</taxon>
        <taxon>Pezizomycotina</taxon>
        <taxon>Dothideomycetes</taxon>
        <taxon>Pleosporomycetidae</taxon>
        <taxon>Pleosporales</taxon>
        <taxon>Lophiostomataceae</taxon>
        <taxon>Lophiostoma</taxon>
    </lineage>
</organism>
<reference evidence="10" key="1">
    <citation type="journal article" date="2020" name="Stud. Mycol.">
        <title>101 Dothideomycetes genomes: a test case for predicting lifestyles and emergence of pathogens.</title>
        <authorList>
            <person name="Haridas S."/>
            <person name="Albert R."/>
            <person name="Binder M."/>
            <person name="Bloem J."/>
            <person name="Labutti K."/>
            <person name="Salamov A."/>
            <person name="Andreopoulos B."/>
            <person name="Baker S."/>
            <person name="Barry K."/>
            <person name="Bills G."/>
            <person name="Bluhm B."/>
            <person name="Cannon C."/>
            <person name="Castanera R."/>
            <person name="Culley D."/>
            <person name="Daum C."/>
            <person name="Ezra D."/>
            <person name="Gonzalez J."/>
            <person name="Henrissat B."/>
            <person name="Kuo A."/>
            <person name="Liang C."/>
            <person name="Lipzen A."/>
            <person name="Lutzoni F."/>
            <person name="Magnuson J."/>
            <person name="Mondo S."/>
            <person name="Nolan M."/>
            <person name="Ohm R."/>
            <person name="Pangilinan J."/>
            <person name="Park H.-J."/>
            <person name="Ramirez L."/>
            <person name="Alfaro M."/>
            <person name="Sun H."/>
            <person name="Tritt A."/>
            <person name="Yoshinaga Y."/>
            <person name="Zwiers L.-H."/>
            <person name="Turgeon B."/>
            <person name="Goodwin S."/>
            <person name="Spatafora J."/>
            <person name="Crous P."/>
            <person name="Grigoriev I."/>
        </authorList>
    </citation>
    <scope>NUCLEOTIDE SEQUENCE</scope>
    <source>
        <strain evidence="10">CBS 122681</strain>
    </source>
</reference>
<evidence type="ECO:0000259" key="9">
    <source>
        <dbReference type="SMART" id="SM00813"/>
    </source>
</evidence>
<evidence type="ECO:0000256" key="6">
    <source>
        <dbReference type="ARBA" id="ARBA00022801"/>
    </source>
</evidence>
<keyword evidence="5 8" id="KW-0732">Signal</keyword>
<gene>
    <name evidence="10" type="ORF">K491DRAFT_722819</name>
</gene>
<evidence type="ECO:0000256" key="7">
    <source>
        <dbReference type="ARBA" id="ARBA00023180"/>
    </source>
</evidence>
<comment type="similarity">
    <text evidence="3">Belongs to the glycosyl hydrolase 51 family.</text>
</comment>
<dbReference type="GO" id="GO:0046373">
    <property type="term" value="P:L-arabinose metabolic process"/>
    <property type="evidence" value="ECO:0007669"/>
    <property type="project" value="InterPro"/>
</dbReference>
<comment type="catalytic activity">
    <reaction evidence="1">
        <text>Hydrolysis of terminal non-reducing alpha-L-arabinofuranoside residues in alpha-L-arabinosides.</text>
        <dbReference type="EC" id="3.2.1.55"/>
    </reaction>
</comment>
<dbReference type="EC" id="3.2.1.55" evidence="4"/>
<dbReference type="InterPro" id="IPR055235">
    <property type="entry name" value="ASD1_cat"/>
</dbReference>
<evidence type="ECO:0000256" key="2">
    <source>
        <dbReference type="ARBA" id="ARBA00004834"/>
    </source>
</evidence>
<sequence length="656" mass="71806">MVVTWTAAALVAVLASTAKAIDIAVHASGGNDTTRMPYGLMHEDINNAGDGGIYAELINNRAFQGSDLYPSNLTGWSPINGARLSLKTLSTPLSSALPVSLNVAVSNSTSRTAGFINSGYWGIEVKKQEYKGSFYVRGTYEGSFTASLQSAITNETFGAVKVKSKTSADDWVQHEFTLVPKIDAPNSNNTFAITFDPERVSGGSLDFNLISLFPPTYKGRANGLRMDIAEAFAELQPKFLRFPGGNALEGPSLKYPWLWNETIGPLKDRPGRPGAWNYETSDGLGLVEYLHWCDDLGLEPILAIYSGLALDGGYVNESDFQWVIDSALDELEFITGDPSTPWGAIRESLGESAWTINYVEIGNEDWLAGAPSGFESYQTYRFPLLMQAILAKYPSMQIINSGSFYETPAIPAPAIGDYHPYREPDNFYNEFHKLDNLTADNLTIVGEFASVHVNGGSDWDGDLYKFPWWLGGVAEAIFMIGNERNGDRVLGATYAPALRNMNRWQWSVCLIEFEADTSKTTLSTSWHVFHLFSTHTITHTFPTSPEANTTSLFWVAGSREGYEGQEDSGLVVKMANYNTTNHEDTPVSLSFEEVESGQEAHLTLLTSSEGPWGYNGPYTGSNVVVETKSVVKASGNGTFSWVMPEWSVAVLELGGS</sequence>
<dbReference type="SMART" id="SM00813">
    <property type="entry name" value="Alpha-L-AF_C"/>
    <property type="match status" value="1"/>
</dbReference>
<comment type="pathway">
    <text evidence="2">Glycan metabolism; L-arabinan degradation.</text>
</comment>
<feature type="signal peptide" evidence="8">
    <location>
        <begin position="1"/>
        <end position="20"/>
    </location>
</feature>
<accession>A0A6A6SJS9</accession>
<dbReference type="AlphaFoldDB" id="A0A6A6SJS9"/>
<dbReference type="EMBL" id="MU004555">
    <property type="protein sequence ID" value="KAF2648135.1"/>
    <property type="molecule type" value="Genomic_DNA"/>
</dbReference>
<evidence type="ECO:0000256" key="1">
    <source>
        <dbReference type="ARBA" id="ARBA00001462"/>
    </source>
</evidence>
<proteinExistence type="inferred from homology"/>
<dbReference type="OrthoDB" id="406864at2759"/>
<dbReference type="SUPFAM" id="SSF51445">
    <property type="entry name" value="(Trans)glycosidases"/>
    <property type="match status" value="1"/>
</dbReference>
<dbReference type="UniPathway" id="UPA00667"/>
<dbReference type="GO" id="GO:0031222">
    <property type="term" value="P:arabinan catabolic process"/>
    <property type="evidence" value="ECO:0007669"/>
    <property type="project" value="UniProtKB-UniPathway"/>
</dbReference>
<protein>
    <recommendedName>
        <fullName evidence="4">non-reducing end alpha-L-arabinofuranosidase</fullName>
        <ecNumber evidence="4">3.2.1.55</ecNumber>
    </recommendedName>
</protein>
<evidence type="ECO:0000256" key="3">
    <source>
        <dbReference type="ARBA" id="ARBA00007186"/>
    </source>
</evidence>
<dbReference type="InterPro" id="IPR017853">
    <property type="entry name" value="GH"/>
</dbReference>
<dbReference type="InterPro" id="IPR010720">
    <property type="entry name" value="Alpha-L-AF_C"/>
</dbReference>
<feature type="domain" description="Alpha-L-arabinofuranosidase C-terminal" evidence="9">
    <location>
        <begin position="468"/>
        <end position="647"/>
    </location>
</feature>
<dbReference type="Proteomes" id="UP000799324">
    <property type="component" value="Unassembled WGS sequence"/>
</dbReference>
<dbReference type="InterPro" id="IPR051563">
    <property type="entry name" value="Glycosyl_Hydrolase_51"/>
</dbReference>
<feature type="chain" id="PRO_5025524513" description="non-reducing end alpha-L-arabinofuranosidase" evidence="8">
    <location>
        <begin position="21"/>
        <end position="656"/>
    </location>
</feature>
<evidence type="ECO:0000256" key="5">
    <source>
        <dbReference type="ARBA" id="ARBA00022729"/>
    </source>
</evidence>
<dbReference type="Gene3D" id="3.20.20.80">
    <property type="entry name" value="Glycosidases"/>
    <property type="match status" value="1"/>
</dbReference>
<evidence type="ECO:0000313" key="10">
    <source>
        <dbReference type="EMBL" id="KAF2648135.1"/>
    </source>
</evidence>
<keyword evidence="7" id="KW-0325">Glycoprotein</keyword>
<evidence type="ECO:0000256" key="4">
    <source>
        <dbReference type="ARBA" id="ARBA00012670"/>
    </source>
</evidence>
<dbReference type="Pfam" id="PF22848">
    <property type="entry name" value="ASD1_dom"/>
    <property type="match status" value="1"/>
</dbReference>
<dbReference type="PANTHER" id="PTHR31776:SF0">
    <property type="entry name" value="ALPHA-L-ARABINOFURANOSIDASE 1"/>
    <property type="match status" value="1"/>
</dbReference>